<evidence type="ECO:0000313" key="2">
    <source>
        <dbReference type="EMBL" id="MDT0583286.1"/>
    </source>
</evidence>
<reference evidence="2 3" key="1">
    <citation type="submission" date="2023-09" db="EMBL/GenBank/DDBJ databases">
        <authorList>
            <person name="Rey-Velasco X."/>
        </authorList>
    </citation>
    <scope>NUCLEOTIDE SEQUENCE [LARGE SCALE GENOMIC DNA]</scope>
    <source>
        <strain evidence="2 3">W409</strain>
    </source>
</reference>
<dbReference type="AlphaFoldDB" id="A0AAW8R1X9"/>
<accession>A0AAW8R1X9</accession>
<dbReference type="Pfam" id="PF08668">
    <property type="entry name" value="HDOD"/>
    <property type="match status" value="1"/>
</dbReference>
<dbReference type="Gene3D" id="1.10.3210.10">
    <property type="entry name" value="Hypothetical protein af1432"/>
    <property type="match status" value="1"/>
</dbReference>
<sequence length="275" mass="30406">MSIKPLVKFASKSFTLPDTCVNLRAALDDPKKDLSDIAQLISVDPSLSAKILKLANSALFRFPSQIETVTKALNVIGGEAAYNISIAETANIAFKTFNTPVINFAEYWHKAVMCGVIAKSIAQQKQSRGSERFFVLGILQGLSELIVASKHTESYTKYINDQSFVAPLAKQQRHFGFTFPECSGHIIQEWKLPDSLVLPLQKLLHPASQKMSLEESILYVAMSMVACESIEGELEDMASFNQQALETVGLSDEDYDMILSYSRLETSKIANVINS</sequence>
<dbReference type="PANTHER" id="PTHR33525:SF3">
    <property type="entry name" value="RIBONUCLEASE Y"/>
    <property type="match status" value="1"/>
</dbReference>
<dbReference type="InterPro" id="IPR052340">
    <property type="entry name" value="RNase_Y/CdgJ"/>
</dbReference>
<keyword evidence="3" id="KW-1185">Reference proteome</keyword>
<gene>
    <name evidence="2" type="ORF">RM544_12105</name>
</gene>
<dbReference type="EMBL" id="JAVRIE010000004">
    <property type="protein sequence ID" value="MDT0583286.1"/>
    <property type="molecule type" value="Genomic_DNA"/>
</dbReference>
<proteinExistence type="predicted"/>
<organism evidence="2 3">
    <name type="scientific">Brumicola blandensis</name>
    <dbReference type="NCBI Taxonomy" id="3075611"/>
    <lineage>
        <taxon>Bacteria</taxon>
        <taxon>Pseudomonadati</taxon>
        <taxon>Pseudomonadota</taxon>
        <taxon>Gammaproteobacteria</taxon>
        <taxon>Alteromonadales</taxon>
        <taxon>Alteromonadaceae</taxon>
        <taxon>Brumicola</taxon>
    </lineage>
</organism>
<dbReference type="RefSeq" id="WP_311362048.1">
    <property type="nucleotide sequence ID" value="NZ_JAVRIE010000004.1"/>
</dbReference>
<evidence type="ECO:0000259" key="1">
    <source>
        <dbReference type="PROSITE" id="PS51833"/>
    </source>
</evidence>
<dbReference type="PROSITE" id="PS51833">
    <property type="entry name" value="HDOD"/>
    <property type="match status" value="1"/>
</dbReference>
<dbReference type="SUPFAM" id="SSF109604">
    <property type="entry name" value="HD-domain/PDEase-like"/>
    <property type="match status" value="1"/>
</dbReference>
<name>A0AAW8R1X9_9ALTE</name>
<dbReference type="PANTHER" id="PTHR33525">
    <property type="match status" value="1"/>
</dbReference>
<comment type="caution">
    <text evidence="2">The sequence shown here is derived from an EMBL/GenBank/DDBJ whole genome shotgun (WGS) entry which is preliminary data.</text>
</comment>
<evidence type="ECO:0000313" key="3">
    <source>
        <dbReference type="Proteomes" id="UP001249020"/>
    </source>
</evidence>
<dbReference type="Proteomes" id="UP001249020">
    <property type="component" value="Unassembled WGS sequence"/>
</dbReference>
<dbReference type="InterPro" id="IPR013976">
    <property type="entry name" value="HDOD"/>
</dbReference>
<protein>
    <submittedName>
        <fullName evidence="2">HDOD domain-containing protein</fullName>
    </submittedName>
</protein>
<feature type="domain" description="HDOD" evidence="1">
    <location>
        <begin position="13"/>
        <end position="206"/>
    </location>
</feature>